<dbReference type="InterPro" id="IPR022689">
    <property type="entry name" value="Iron_dep_repressor"/>
</dbReference>
<dbReference type="Gene3D" id="1.10.10.10">
    <property type="entry name" value="Winged helix-like DNA-binding domain superfamily/Winged helix DNA-binding domain"/>
    <property type="match status" value="1"/>
</dbReference>
<dbReference type="Pfam" id="PF02742">
    <property type="entry name" value="Fe_dep_repr_C"/>
    <property type="match status" value="1"/>
</dbReference>
<evidence type="ECO:0000256" key="3">
    <source>
        <dbReference type="ARBA" id="ARBA00023015"/>
    </source>
</evidence>
<dbReference type="InterPro" id="IPR001367">
    <property type="entry name" value="Fe_dep_repressor"/>
</dbReference>
<dbReference type="InterPro" id="IPR036421">
    <property type="entry name" value="Fe_dep_repressor_sf"/>
</dbReference>
<dbReference type="EMBL" id="FOVW01000002">
    <property type="protein sequence ID" value="SFN80752.1"/>
    <property type="molecule type" value="Genomic_DNA"/>
</dbReference>
<dbReference type="PANTHER" id="PTHR33238:SF7">
    <property type="entry name" value="IRON-DEPENDENT TRANSCRIPTIONAL REGULATOR"/>
    <property type="match status" value="1"/>
</dbReference>
<feature type="domain" description="HTH dtxR-type" evidence="7">
    <location>
        <begin position="25"/>
        <end position="86"/>
    </location>
</feature>
<reference evidence="9" key="1">
    <citation type="submission" date="2016-10" db="EMBL/GenBank/DDBJ databases">
        <authorList>
            <person name="Varghese N."/>
            <person name="Submissions S."/>
        </authorList>
    </citation>
    <scope>NUCLEOTIDE SEQUENCE [LARGE SCALE GENOMIC DNA]</scope>
    <source>
        <strain evidence="9">DSM 15282</strain>
    </source>
</reference>
<evidence type="ECO:0000256" key="6">
    <source>
        <dbReference type="ARBA" id="ARBA00025185"/>
    </source>
</evidence>
<organism evidence="8 9">
    <name type="scientific">Algoriphagus ornithinivorans</name>
    <dbReference type="NCBI Taxonomy" id="226506"/>
    <lineage>
        <taxon>Bacteria</taxon>
        <taxon>Pseudomonadati</taxon>
        <taxon>Bacteroidota</taxon>
        <taxon>Cytophagia</taxon>
        <taxon>Cytophagales</taxon>
        <taxon>Cyclobacteriaceae</taxon>
        <taxon>Algoriphagus</taxon>
    </lineage>
</organism>
<dbReference type="GO" id="GO:0046983">
    <property type="term" value="F:protein dimerization activity"/>
    <property type="evidence" value="ECO:0007669"/>
    <property type="project" value="InterPro"/>
</dbReference>
<proteinExistence type="inferred from homology"/>
<evidence type="ECO:0000313" key="8">
    <source>
        <dbReference type="EMBL" id="SFN80752.1"/>
    </source>
</evidence>
<dbReference type="GO" id="GO:0003700">
    <property type="term" value="F:DNA-binding transcription factor activity"/>
    <property type="evidence" value="ECO:0007669"/>
    <property type="project" value="InterPro"/>
</dbReference>
<dbReference type="Proteomes" id="UP000199564">
    <property type="component" value="Unassembled WGS sequence"/>
</dbReference>
<evidence type="ECO:0000256" key="2">
    <source>
        <dbReference type="ARBA" id="ARBA00022386"/>
    </source>
</evidence>
<dbReference type="PROSITE" id="PS50944">
    <property type="entry name" value="HTH_DTXR"/>
    <property type="match status" value="1"/>
</dbReference>
<accession>A0A1I5C1L0</accession>
<evidence type="ECO:0000256" key="4">
    <source>
        <dbReference type="ARBA" id="ARBA00023125"/>
    </source>
</evidence>
<evidence type="ECO:0000259" key="7">
    <source>
        <dbReference type="PROSITE" id="PS50944"/>
    </source>
</evidence>
<dbReference type="STRING" id="226506.SAMN04488519_102118"/>
<dbReference type="InterPro" id="IPR007167">
    <property type="entry name" value="Fe-transptr_FeoA-like"/>
</dbReference>
<dbReference type="SMART" id="SM00899">
    <property type="entry name" value="FeoA"/>
    <property type="match status" value="1"/>
</dbReference>
<comment type="function">
    <text evidence="6">In the presence of manganese, represses expression of mntH and mntS. Up-regulates expression of mntP.</text>
</comment>
<keyword evidence="4" id="KW-0238">DNA-binding</keyword>
<dbReference type="GO" id="GO:0003677">
    <property type="term" value="F:DNA binding"/>
    <property type="evidence" value="ECO:0007669"/>
    <property type="project" value="UniProtKB-KW"/>
</dbReference>
<name>A0A1I5C1L0_9BACT</name>
<dbReference type="InterPro" id="IPR036390">
    <property type="entry name" value="WH_DNA-bd_sf"/>
</dbReference>
<dbReference type="Pfam" id="PF04023">
    <property type="entry name" value="FeoA"/>
    <property type="match status" value="1"/>
</dbReference>
<keyword evidence="9" id="KW-1185">Reference proteome</keyword>
<dbReference type="PANTHER" id="PTHR33238">
    <property type="entry name" value="IRON (METAL) DEPENDENT REPRESSOR, DTXR FAMILY"/>
    <property type="match status" value="1"/>
</dbReference>
<evidence type="ECO:0000256" key="1">
    <source>
        <dbReference type="ARBA" id="ARBA00007871"/>
    </source>
</evidence>
<comment type="similarity">
    <text evidence="1">Belongs to the DtxR/MntR family.</text>
</comment>
<dbReference type="AlphaFoldDB" id="A0A1I5C1L0"/>
<dbReference type="Gene3D" id="1.10.60.10">
    <property type="entry name" value="Iron dependent repressor, metal binding and dimerisation domain"/>
    <property type="match status" value="1"/>
</dbReference>
<dbReference type="Pfam" id="PF01325">
    <property type="entry name" value="Fe_dep_repress"/>
    <property type="match status" value="1"/>
</dbReference>
<dbReference type="SUPFAM" id="SSF46785">
    <property type="entry name" value="Winged helix' DNA-binding domain"/>
    <property type="match status" value="1"/>
</dbReference>
<evidence type="ECO:0000313" key="9">
    <source>
        <dbReference type="Proteomes" id="UP000199564"/>
    </source>
</evidence>
<gene>
    <name evidence="8" type="ORF">SAMN04488519_102118</name>
</gene>
<dbReference type="InterPro" id="IPR022687">
    <property type="entry name" value="HTH_DTXR"/>
</dbReference>
<dbReference type="SMART" id="SM00529">
    <property type="entry name" value="HTH_DTXR"/>
    <property type="match status" value="1"/>
</dbReference>
<keyword evidence="3" id="KW-0805">Transcription regulation</keyword>
<dbReference type="SUPFAM" id="SSF47979">
    <property type="entry name" value="Iron-dependent repressor protein, dimerization domain"/>
    <property type="match status" value="1"/>
</dbReference>
<dbReference type="InterPro" id="IPR050536">
    <property type="entry name" value="DtxR_MntR_Metal-Reg"/>
</dbReference>
<sequence length="245" mass="27707">MLELSNKFILSIFFTYLSTQILIMASTTEENYLKALFNLSNEQGEVNISELANQLQVSMPTANSMVKNLQKTGLCVYEKYKPVLLTPKGKKEAALIIRKHRLTEMFLVTKMGFGWEEVHAIAEQVEHIHAPKFFERMDEMMGFPTVDPHGSPIPDKQGRIQDLRFKNLSEAKAGQEVILAALADSSTEFLEYLNSRNLTLGTELKVVSKEAFDQSMVISYGDVEKETLSQKVCEKLLVKTFGSEE</sequence>
<evidence type="ECO:0000256" key="5">
    <source>
        <dbReference type="ARBA" id="ARBA00023163"/>
    </source>
</evidence>
<keyword evidence="5" id="KW-0804">Transcription</keyword>
<dbReference type="GO" id="GO:0046914">
    <property type="term" value="F:transition metal ion binding"/>
    <property type="evidence" value="ECO:0007669"/>
    <property type="project" value="InterPro"/>
</dbReference>
<protein>
    <recommendedName>
        <fullName evidence="2">Transcriptional regulator MntR</fullName>
    </recommendedName>
</protein>
<dbReference type="InterPro" id="IPR038157">
    <property type="entry name" value="FeoA_core_dom"/>
</dbReference>
<dbReference type="Gene3D" id="2.30.30.90">
    <property type="match status" value="1"/>
</dbReference>
<dbReference type="InterPro" id="IPR036388">
    <property type="entry name" value="WH-like_DNA-bd_sf"/>
</dbReference>